<dbReference type="InterPro" id="IPR016032">
    <property type="entry name" value="Sig_transdc_resp-reg_C-effctor"/>
</dbReference>
<keyword evidence="3" id="KW-1133">Transmembrane helix</keyword>
<evidence type="ECO:0000256" key="2">
    <source>
        <dbReference type="PROSITE-ProRule" id="PRU01091"/>
    </source>
</evidence>
<evidence type="ECO:0000259" key="4">
    <source>
        <dbReference type="PROSITE" id="PS51755"/>
    </source>
</evidence>
<sequence>MRKIINGRVLYDSEKRELSIQDQQLVLSASVARLLDFFIINNARQLSRELIIEEVWAKYGMNPSGHSLNKSISLLRKGFSALGIDGVIITIPREGFIFQAQVNDNREDILVATEKDVTNVNHAVTFPWNKTFLVWIVFFLVVVGCMGIFLTVMFRSNDGVVHISNAGVCEVYTMDDNSSEKIFKFLHSKRWESFNTICNSTKKTIIFYDDNSLSKGNKLKEHFFSICMMDEKEVAYECQNYFY</sequence>
<dbReference type="AlphaFoldDB" id="A0A144MLY5"/>
<keyword evidence="1 2" id="KW-0238">DNA-binding</keyword>
<organism evidence="5 6">
    <name type="scientific">Enterobacter cloacae</name>
    <dbReference type="NCBI Taxonomy" id="550"/>
    <lineage>
        <taxon>Bacteria</taxon>
        <taxon>Pseudomonadati</taxon>
        <taxon>Pseudomonadota</taxon>
        <taxon>Gammaproteobacteria</taxon>
        <taxon>Enterobacterales</taxon>
        <taxon>Enterobacteriaceae</taxon>
        <taxon>Enterobacter</taxon>
        <taxon>Enterobacter cloacae complex</taxon>
    </lineage>
</organism>
<evidence type="ECO:0000313" key="6">
    <source>
        <dbReference type="Proteomes" id="UP000076008"/>
    </source>
</evidence>
<dbReference type="SUPFAM" id="SSF46894">
    <property type="entry name" value="C-terminal effector domain of the bipartite response regulators"/>
    <property type="match status" value="1"/>
</dbReference>
<dbReference type="SMART" id="SM00862">
    <property type="entry name" value="Trans_reg_C"/>
    <property type="match status" value="1"/>
</dbReference>
<dbReference type="GO" id="GO:0006355">
    <property type="term" value="P:regulation of DNA-templated transcription"/>
    <property type="evidence" value="ECO:0007669"/>
    <property type="project" value="InterPro"/>
</dbReference>
<feature type="transmembrane region" description="Helical" evidence="3">
    <location>
        <begin position="132"/>
        <end position="154"/>
    </location>
</feature>
<gene>
    <name evidence="5" type="ORF">SAMEA2273318_02867</name>
</gene>
<feature type="domain" description="OmpR/PhoB-type" evidence="4">
    <location>
        <begin position="1"/>
        <end position="100"/>
    </location>
</feature>
<dbReference type="Pfam" id="PF00486">
    <property type="entry name" value="Trans_reg_C"/>
    <property type="match status" value="1"/>
</dbReference>
<feature type="DNA-binding region" description="OmpR/PhoB-type" evidence="2">
    <location>
        <begin position="1"/>
        <end position="100"/>
    </location>
</feature>
<protein>
    <submittedName>
        <fullName evidence="5">Transcriptional regulator CadC</fullName>
    </submittedName>
</protein>
<dbReference type="PROSITE" id="PS51755">
    <property type="entry name" value="OMPR_PHOB"/>
    <property type="match status" value="1"/>
</dbReference>
<dbReference type="CDD" id="cd00383">
    <property type="entry name" value="trans_reg_C"/>
    <property type="match status" value="1"/>
</dbReference>
<accession>A0A144MLY5</accession>
<evidence type="ECO:0000313" key="5">
    <source>
        <dbReference type="EMBL" id="CZV63523.1"/>
    </source>
</evidence>
<proteinExistence type="predicted"/>
<evidence type="ECO:0000256" key="1">
    <source>
        <dbReference type="ARBA" id="ARBA00023125"/>
    </source>
</evidence>
<reference evidence="5 6" key="1">
    <citation type="submission" date="2016-03" db="EMBL/GenBank/DDBJ databases">
        <authorList>
            <consortium name="Pathogen Informatics"/>
        </authorList>
    </citation>
    <scope>NUCLEOTIDE SEQUENCE [LARGE SCALE GENOMIC DNA]</scope>
    <source>
        <strain evidence="6">e1252</strain>
    </source>
</reference>
<evidence type="ECO:0000256" key="3">
    <source>
        <dbReference type="SAM" id="Phobius"/>
    </source>
</evidence>
<dbReference type="Proteomes" id="UP000076008">
    <property type="component" value="Unassembled WGS sequence"/>
</dbReference>
<dbReference type="GO" id="GO:0003677">
    <property type="term" value="F:DNA binding"/>
    <property type="evidence" value="ECO:0007669"/>
    <property type="project" value="UniProtKB-UniRule"/>
</dbReference>
<dbReference type="InterPro" id="IPR036388">
    <property type="entry name" value="WH-like_DNA-bd_sf"/>
</dbReference>
<dbReference type="InterPro" id="IPR001867">
    <property type="entry name" value="OmpR/PhoB-type_DNA-bd"/>
</dbReference>
<dbReference type="GO" id="GO:0000160">
    <property type="term" value="P:phosphorelay signal transduction system"/>
    <property type="evidence" value="ECO:0007669"/>
    <property type="project" value="InterPro"/>
</dbReference>
<keyword evidence="3" id="KW-0812">Transmembrane</keyword>
<name>A0A144MLY5_ENTCL</name>
<dbReference type="EMBL" id="FJXR01000016">
    <property type="protein sequence ID" value="CZV63523.1"/>
    <property type="molecule type" value="Genomic_DNA"/>
</dbReference>
<keyword evidence="3" id="KW-0472">Membrane</keyword>
<dbReference type="Gene3D" id="1.10.10.10">
    <property type="entry name" value="Winged helix-like DNA-binding domain superfamily/Winged helix DNA-binding domain"/>
    <property type="match status" value="1"/>
</dbReference>